<feature type="signal peptide" evidence="2">
    <location>
        <begin position="1"/>
        <end position="22"/>
    </location>
</feature>
<name>A0ABX2Q1W0_9BACT</name>
<feature type="compositionally biased region" description="Basic and acidic residues" evidence="1">
    <location>
        <begin position="83"/>
        <end position="94"/>
    </location>
</feature>
<reference evidence="3 4" key="1">
    <citation type="submission" date="2020-05" db="EMBL/GenBank/DDBJ databases">
        <title>Hymenobacter terrestris sp. nov. and Hymenobacter lapidiphilus sp. nov., isolated from regoliths in Antarctica.</title>
        <authorList>
            <person name="Sedlacek I."/>
            <person name="Pantucek R."/>
            <person name="Zeman M."/>
            <person name="Holochova P."/>
            <person name="Kralova S."/>
            <person name="Stankova E."/>
            <person name="Sedo O."/>
            <person name="Micenkova L."/>
            <person name="Svec P."/>
            <person name="Gupta V."/>
            <person name="Sood U."/>
            <person name="Korpole U.S."/>
            <person name="Lal R."/>
        </authorList>
    </citation>
    <scope>NUCLEOTIDE SEQUENCE [LARGE SCALE GENOMIC DNA]</scope>
    <source>
        <strain evidence="3 4">P5252</strain>
    </source>
</reference>
<comment type="caution">
    <text evidence="3">The sequence shown here is derived from an EMBL/GenBank/DDBJ whole genome shotgun (WGS) entry which is preliminary data.</text>
</comment>
<keyword evidence="2" id="KW-0732">Signal</keyword>
<evidence type="ECO:0000313" key="3">
    <source>
        <dbReference type="EMBL" id="NVO84001.1"/>
    </source>
</evidence>
<evidence type="ECO:0000256" key="2">
    <source>
        <dbReference type="SAM" id="SignalP"/>
    </source>
</evidence>
<feature type="compositionally biased region" description="Polar residues" evidence="1">
    <location>
        <begin position="62"/>
        <end position="75"/>
    </location>
</feature>
<feature type="chain" id="PRO_5046168535" description="DUF3035 domain-containing protein" evidence="2">
    <location>
        <begin position="23"/>
        <end position="129"/>
    </location>
</feature>
<evidence type="ECO:0000256" key="1">
    <source>
        <dbReference type="SAM" id="MobiDB-lite"/>
    </source>
</evidence>
<proteinExistence type="predicted"/>
<evidence type="ECO:0008006" key="5">
    <source>
        <dbReference type="Google" id="ProtNLM"/>
    </source>
</evidence>
<feature type="compositionally biased region" description="Basic and acidic residues" evidence="1">
    <location>
        <begin position="104"/>
        <end position="116"/>
    </location>
</feature>
<feature type="region of interest" description="Disordered" evidence="1">
    <location>
        <begin position="38"/>
        <end position="129"/>
    </location>
</feature>
<gene>
    <name evidence="3" type="ORF">HW556_03820</name>
</gene>
<dbReference type="PROSITE" id="PS51257">
    <property type="entry name" value="PROKAR_LIPOPROTEIN"/>
    <property type="match status" value="1"/>
</dbReference>
<keyword evidence="4" id="KW-1185">Reference proteome</keyword>
<dbReference type="RefSeq" id="WP_176898127.1">
    <property type="nucleotide sequence ID" value="NZ_JABKAV010000006.1"/>
</dbReference>
<feature type="compositionally biased region" description="Polar residues" evidence="1">
    <location>
        <begin position="42"/>
        <end position="52"/>
    </location>
</feature>
<dbReference type="EMBL" id="JABKAV010000006">
    <property type="protein sequence ID" value="NVO84001.1"/>
    <property type="molecule type" value="Genomic_DNA"/>
</dbReference>
<organism evidence="3 4">
    <name type="scientific">Hymenobacter terrestris</name>
    <dbReference type="NCBI Taxonomy" id="2748310"/>
    <lineage>
        <taxon>Bacteria</taxon>
        <taxon>Pseudomonadati</taxon>
        <taxon>Bacteroidota</taxon>
        <taxon>Cytophagia</taxon>
        <taxon>Cytophagales</taxon>
        <taxon>Hymenobacteraceae</taxon>
        <taxon>Hymenobacter</taxon>
    </lineage>
</organism>
<accession>A0ABX2Q1W0</accession>
<dbReference type="Proteomes" id="UP000626554">
    <property type="component" value="Unassembled WGS sequence"/>
</dbReference>
<evidence type="ECO:0000313" key="4">
    <source>
        <dbReference type="Proteomes" id="UP000626554"/>
    </source>
</evidence>
<sequence length="129" mass="13306">MSKQLAISAFALAALALGGCSAEPSDWRPDQKVSLDLVEPGTRSSGLGNYDNQHAAGEHESGQTGLVSEEPSNSGGAAGVLSETERVSAEKARSVNDPAAPLTRNKESVRSVKKPSDTTATKALDGPMQ</sequence>
<protein>
    <recommendedName>
        <fullName evidence="5">DUF3035 domain-containing protein</fullName>
    </recommendedName>
</protein>